<dbReference type="InterPro" id="IPR025333">
    <property type="entry name" value="DUF4239"/>
</dbReference>
<protein>
    <recommendedName>
        <fullName evidence="4">DUF4239 domain-containing protein</fullName>
    </recommendedName>
</protein>
<dbReference type="Proteomes" id="UP001595593">
    <property type="component" value="Unassembled WGS sequence"/>
</dbReference>
<keyword evidence="1" id="KW-0472">Membrane</keyword>
<feature type="transmembrane region" description="Helical" evidence="1">
    <location>
        <begin position="39"/>
        <end position="59"/>
    </location>
</feature>
<feature type="transmembrane region" description="Helical" evidence="1">
    <location>
        <begin position="206"/>
        <end position="226"/>
    </location>
</feature>
<evidence type="ECO:0008006" key="4">
    <source>
        <dbReference type="Google" id="ProtNLM"/>
    </source>
</evidence>
<keyword evidence="1" id="KW-1133">Transmembrane helix</keyword>
<evidence type="ECO:0000313" key="3">
    <source>
        <dbReference type="Proteomes" id="UP001595593"/>
    </source>
</evidence>
<evidence type="ECO:0000256" key="1">
    <source>
        <dbReference type="SAM" id="Phobius"/>
    </source>
</evidence>
<dbReference type="RefSeq" id="WP_379598577.1">
    <property type="nucleotide sequence ID" value="NZ_JBHRTN010000018.1"/>
</dbReference>
<reference evidence="3" key="1">
    <citation type="journal article" date="2019" name="Int. J. Syst. Evol. Microbiol.">
        <title>The Global Catalogue of Microorganisms (GCM) 10K type strain sequencing project: providing services to taxonomists for standard genome sequencing and annotation.</title>
        <authorList>
            <consortium name="The Broad Institute Genomics Platform"/>
            <consortium name="The Broad Institute Genome Sequencing Center for Infectious Disease"/>
            <person name="Wu L."/>
            <person name="Ma J."/>
        </authorList>
    </citation>
    <scope>NUCLEOTIDE SEQUENCE [LARGE SCALE GENOMIC DNA]</scope>
    <source>
        <strain evidence="3">KCTC 52094</strain>
    </source>
</reference>
<name>A0ABV7G2K8_9PROT</name>
<accession>A0ABV7G2K8</accession>
<comment type="caution">
    <text evidence="2">The sequence shown here is derived from an EMBL/GenBank/DDBJ whole genome shotgun (WGS) entry which is preliminary data.</text>
</comment>
<sequence length="252" mass="27078">MPAVVGLAAAACVFAGAVGGLYLHRLLPPEHVTKETQEVIRLCTGSLSVLAALVLGLLITTARTSSDTTTREVQNFAAELVILDGVLRDYGPEADAARARLRAFAQQFKRDIWPGTQHAPAHPSAPAAGAMLEEVRRMIRSLVPQAIRAQQLQLQATQSAAQLLRQRQVLIEQDAPTVQPLILGWAVILVTLIFASFGLNMPINRVVLMAFLLSALAIGSAVFIIMEIDSPFSGLLVMSDRPMASALAELNR</sequence>
<evidence type="ECO:0000313" key="2">
    <source>
        <dbReference type="EMBL" id="MFC3126933.1"/>
    </source>
</evidence>
<dbReference type="EMBL" id="JBHRTN010000018">
    <property type="protein sequence ID" value="MFC3126933.1"/>
    <property type="molecule type" value="Genomic_DNA"/>
</dbReference>
<gene>
    <name evidence="2" type="ORF">ACFOD4_17845</name>
</gene>
<keyword evidence="3" id="KW-1185">Reference proteome</keyword>
<feature type="transmembrane region" description="Helical" evidence="1">
    <location>
        <begin position="181"/>
        <end position="200"/>
    </location>
</feature>
<organism evidence="2 3">
    <name type="scientific">Teichococcus globiformis</name>
    <dbReference type="NCBI Taxonomy" id="2307229"/>
    <lineage>
        <taxon>Bacteria</taxon>
        <taxon>Pseudomonadati</taxon>
        <taxon>Pseudomonadota</taxon>
        <taxon>Alphaproteobacteria</taxon>
        <taxon>Acetobacterales</taxon>
        <taxon>Roseomonadaceae</taxon>
        <taxon>Roseomonas</taxon>
    </lineage>
</organism>
<keyword evidence="1" id="KW-0812">Transmembrane</keyword>
<proteinExistence type="predicted"/>
<dbReference type="Pfam" id="PF14023">
    <property type="entry name" value="Bestrophin-like"/>
    <property type="match status" value="1"/>
</dbReference>